<dbReference type="EMBL" id="CP063356">
    <property type="protein sequence ID" value="QOY35026.1"/>
    <property type="molecule type" value="Genomic_DNA"/>
</dbReference>
<evidence type="ECO:0000313" key="4">
    <source>
        <dbReference type="Proteomes" id="UP000180175"/>
    </source>
</evidence>
<feature type="transmembrane region" description="Helical" evidence="1">
    <location>
        <begin position="6"/>
        <end position="27"/>
    </location>
</feature>
<evidence type="ECO:0000313" key="3">
    <source>
        <dbReference type="EMBL" id="QOY35026.1"/>
    </source>
</evidence>
<name>A0A1S2M7Y9_9BACI</name>
<keyword evidence="1" id="KW-0812">Transmembrane</keyword>
<evidence type="ECO:0000313" key="2">
    <source>
        <dbReference type="EMBL" id="OIJ20839.1"/>
    </source>
</evidence>
<dbReference type="Proteomes" id="UP000180175">
    <property type="component" value="Chromosome"/>
</dbReference>
<evidence type="ECO:0008006" key="5">
    <source>
        <dbReference type="Google" id="ProtNLM"/>
    </source>
</evidence>
<proteinExistence type="predicted"/>
<protein>
    <recommendedName>
        <fullName evidence="5">DUF5671 domain-containing protein</fullName>
    </recommendedName>
</protein>
<reference evidence="3 4" key="2">
    <citation type="journal article" date="2017" name="Genome Announc.">
        <title>Draft Genome Sequences of Four Alkaliphilic Bacteria Belonging to the Anaerobacillus Genus.</title>
        <authorList>
            <person name="Bassil N.M."/>
            <person name="Lloyd J.R."/>
        </authorList>
    </citation>
    <scope>NUCLEOTIDE SEQUENCE [LARGE SCALE GENOMIC DNA]</scope>
    <source>
        <strain evidence="3 4">NB2006</strain>
    </source>
</reference>
<reference evidence="3" key="4">
    <citation type="submission" date="2020-10" db="EMBL/GenBank/DDBJ databases">
        <authorList>
            <person name="Bassil N.M."/>
            <person name="Lloyd J.R."/>
        </authorList>
    </citation>
    <scope>NUCLEOTIDE SEQUENCE</scope>
    <source>
        <strain evidence="3">NB2006</strain>
    </source>
</reference>
<gene>
    <name evidence="3" type="ORF">AWH56_020285</name>
    <name evidence="2" type="ORF">AWH56_07110</name>
</gene>
<feature type="transmembrane region" description="Helical" evidence="1">
    <location>
        <begin position="122"/>
        <end position="140"/>
    </location>
</feature>
<keyword evidence="1" id="KW-0472">Membrane</keyword>
<evidence type="ECO:0000256" key="1">
    <source>
        <dbReference type="SAM" id="Phobius"/>
    </source>
</evidence>
<dbReference type="OrthoDB" id="2925884at2"/>
<dbReference type="AlphaFoldDB" id="A0A1S2M7Y9"/>
<sequence length="150" mass="16843">MVSIILLVAVVLIIFIFLLIGAGIKAGSEKGGEDVIKNVYIYLVLFATLMMTIGGSVAAFMAVADIVAPTPYYQSFEEFKRWGHEKAVGEEPTKLSDAELLENYQSMVHSHKQTSIERSKNSLIKSFGWIVIPLPIFIYFQRRLNRKESV</sequence>
<feature type="transmembrane region" description="Helical" evidence="1">
    <location>
        <begin position="39"/>
        <end position="63"/>
    </location>
</feature>
<keyword evidence="1" id="KW-1133">Transmembrane helix</keyword>
<dbReference type="KEGG" id="aia:AWH56_020285"/>
<dbReference type="EMBL" id="LQXD01000065">
    <property type="protein sequence ID" value="OIJ20839.1"/>
    <property type="molecule type" value="Genomic_DNA"/>
</dbReference>
<accession>A0A1S2M7Y9</accession>
<dbReference type="RefSeq" id="WP_071316474.1">
    <property type="nucleotide sequence ID" value="NZ_CP063356.2"/>
</dbReference>
<keyword evidence="4" id="KW-1185">Reference proteome</keyword>
<organism evidence="2 4">
    <name type="scientific">Anaerobacillus isosaccharinicus</name>
    <dbReference type="NCBI Taxonomy" id="1532552"/>
    <lineage>
        <taxon>Bacteria</taxon>
        <taxon>Bacillati</taxon>
        <taxon>Bacillota</taxon>
        <taxon>Bacilli</taxon>
        <taxon>Bacillales</taxon>
        <taxon>Bacillaceae</taxon>
        <taxon>Anaerobacillus</taxon>
    </lineage>
</organism>
<reference evidence="3 4" key="3">
    <citation type="journal article" date="2019" name="Int. J. Syst. Evol. Microbiol.">
        <title>Anaerobacillus isosaccharinicus sp. nov., an alkaliphilic bacterium which degrades isosaccharinic acid.</title>
        <authorList>
            <person name="Bassil N.M."/>
            <person name="Lloyd J.R."/>
        </authorList>
    </citation>
    <scope>NUCLEOTIDE SEQUENCE [LARGE SCALE GENOMIC DNA]</scope>
    <source>
        <strain evidence="3 4">NB2006</strain>
    </source>
</reference>
<reference evidence="2 4" key="1">
    <citation type="submission" date="2016-10" db="EMBL/GenBank/DDBJ databases">
        <title>Draft genome sequences of four alkaliphilic bacteria belonging to the Anaerobacillus genus.</title>
        <authorList>
            <person name="Bassil N.M."/>
            <person name="Lloyd J.R."/>
        </authorList>
    </citation>
    <scope>NUCLEOTIDE SEQUENCE [LARGE SCALE GENOMIC DNA]</scope>
    <source>
        <strain evidence="2 4">NB2006</strain>
    </source>
</reference>